<keyword evidence="4" id="KW-0460">Magnesium</keyword>
<feature type="compositionally biased region" description="Basic residues" evidence="5">
    <location>
        <begin position="344"/>
        <end position="355"/>
    </location>
</feature>
<dbReference type="FunFam" id="3.40.50.300:FF:000415">
    <property type="entry name" value="ADP-ribosylation factor-like GTPase 13B"/>
    <property type="match status" value="1"/>
</dbReference>
<keyword evidence="7" id="KW-1185">Reference proteome</keyword>
<dbReference type="GO" id="GO:0060170">
    <property type="term" value="C:ciliary membrane"/>
    <property type="evidence" value="ECO:0007669"/>
    <property type="project" value="TreeGrafter"/>
</dbReference>
<evidence type="ECO:0000256" key="3">
    <source>
        <dbReference type="PIRSR" id="PIRSR606689-1"/>
    </source>
</evidence>
<reference evidence="6" key="1">
    <citation type="submission" date="2022-12" db="EMBL/GenBank/DDBJ databases">
        <authorList>
            <person name="Alioto T."/>
            <person name="Alioto T."/>
            <person name="Gomez Garrido J."/>
        </authorList>
    </citation>
    <scope>NUCLEOTIDE SEQUENCE</scope>
</reference>
<evidence type="ECO:0000313" key="6">
    <source>
        <dbReference type="EMBL" id="CAI5793606.1"/>
    </source>
</evidence>
<dbReference type="PANTHER" id="PTHR46090">
    <property type="entry name" value="ADP-RIBOSYLATION FACTOR-LIKE PROTEIN 13B"/>
    <property type="match status" value="1"/>
</dbReference>
<feature type="compositionally biased region" description="Low complexity" evidence="5">
    <location>
        <begin position="305"/>
        <end position="316"/>
    </location>
</feature>
<dbReference type="Gene3D" id="3.40.50.300">
    <property type="entry name" value="P-loop containing nucleotide triphosphate hydrolases"/>
    <property type="match status" value="1"/>
</dbReference>
<feature type="binding site" evidence="3">
    <location>
        <begin position="34"/>
        <end position="41"/>
    </location>
    <ligand>
        <name>GTP</name>
        <dbReference type="ChEBI" id="CHEBI:37565"/>
    </ligand>
</feature>
<evidence type="ECO:0000313" key="7">
    <source>
        <dbReference type="Proteomes" id="UP001178461"/>
    </source>
</evidence>
<evidence type="ECO:0000256" key="5">
    <source>
        <dbReference type="SAM" id="MobiDB-lite"/>
    </source>
</evidence>
<dbReference type="EMBL" id="OX395140">
    <property type="protein sequence ID" value="CAI5793606.1"/>
    <property type="molecule type" value="Genomic_DNA"/>
</dbReference>
<dbReference type="PANTHER" id="PTHR46090:SF4">
    <property type="entry name" value="ADP RIBOSYLATION FACTOR LIKE GTPASE 13A"/>
    <property type="match status" value="1"/>
</dbReference>
<protein>
    <submittedName>
        <fullName evidence="6">ADP-ribosylation factor 13A isoform X1</fullName>
    </submittedName>
</protein>
<dbReference type="Proteomes" id="UP001178461">
    <property type="component" value="Chromosome Z"/>
</dbReference>
<feature type="region of interest" description="Disordered" evidence="5">
    <location>
        <begin position="297"/>
        <end position="398"/>
    </location>
</feature>
<keyword evidence="4" id="KW-0479">Metal-binding</keyword>
<dbReference type="InterPro" id="IPR005225">
    <property type="entry name" value="Small_GTP-bd"/>
</dbReference>
<evidence type="ECO:0000256" key="1">
    <source>
        <dbReference type="ARBA" id="ARBA00022741"/>
    </source>
</evidence>
<feature type="binding site" evidence="3">
    <location>
        <begin position="136"/>
        <end position="139"/>
    </location>
    <ligand>
        <name>GTP</name>
        <dbReference type="ChEBI" id="CHEBI:37565"/>
    </ligand>
</feature>
<dbReference type="GO" id="GO:0046872">
    <property type="term" value="F:metal ion binding"/>
    <property type="evidence" value="ECO:0007669"/>
    <property type="project" value="UniProtKB-KW"/>
</dbReference>
<gene>
    <name evidence="6" type="ORF">PODLI_1B032601</name>
</gene>
<dbReference type="SUPFAM" id="SSF52540">
    <property type="entry name" value="P-loop containing nucleoside triphosphate hydrolases"/>
    <property type="match status" value="1"/>
</dbReference>
<dbReference type="PROSITE" id="PS51417">
    <property type="entry name" value="ARF"/>
    <property type="match status" value="1"/>
</dbReference>
<feature type="binding site" evidence="4">
    <location>
        <position position="41"/>
    </location>
    <ligand>
        <name>Mg(2+)</name>
        <dbReference type="ChEBI" id="CHEBI:18420"/>
    </ligand>
</feature>
<evidence type="ECO:0000256" key="2">
    <source>
        <dbReference type="ARBA" id="ARBA00023134"/>
    </source>
</evidence>
<dbReference type="GO" id="GO:0097500">
    <property type="term" value="P:receptor localization to non-motile cilium"/>
    <property type="evidence" value="ECO:0007669"/>
    <property type="project" value="TreeGrafter"/>
</dbReference>
<keyword evidence="2 3" id="KW-0342">GTP-binding</keyword>
<proteinExistence type="predicted"/>
<accession>A0AA35LCW1</accession>
<organism evidence="6 7">
    <name type="scientific">Podarcis lilfordi</name>
    <name type="common">Lilford's wall lizard</name>
    <dbReference type="NCBI Taxonomy" id="74358"/>
    <lineage>
        <taxon>Eukaryota</taxon>
        <taxon>Metazoa</taxon>
        <taxon>Chordata</taxon>
        <taxon>Craniata</taxon>
        <taxon>Vertebrata</taxon>
        <taxon>Euteleostomi</taxon>
        <taxon>Lepidosauria</taxon>
        <taxon>Squamata</taxon>
        <taxon>Bifurcata</taxon>
        <taxon>Unidentata</taxon>
        <taxon>Episquamata</taxon>
        <taxon>Laterata</taxon>
        <taxon>Lacertibaenia</taxon>
        <taxon>Lacertidae</taxon>
        <taxon>Podarcis</taxon>
    </lineage>
</organism>
<dbReference type="Pfam" id="PF00025">
    <property type="entry name" value="Arf"/>
    <property type="match status" value="1"/>
</dbReference>
<evidence type="ECO:0000256" key="4">
    <source>
        <dbReference type="PIRSR" id="PIRSR606689-2"/>
    </source>
</evidence>
<dbReference type="InterPro" id="IPR027417">
    <property type="entry name" value="P-loop_NTPase"/>
</dbReference>
<feature type="binding site" evidence="3">
    <location>
        <position position="80"/>
    </location>
    <ligand>
        <name>GTP</name>
        <dbReference type="ChEBI" id="CHEBI:37565"/>
    </ligand>
</feature>
<dbReference type="AlphaFoldDB" id="A0AA35LCW1"/>
<feature type="region of interest" description="Disordered" evidence="5">
    <location>
        <begin position="214"/>
        <end position="268"/>
    </location>
</feature>
<dbReference type="SMART" id="SM00178">
    <property type="entry name" value="SAR"/>
    <property type="match status" value="1"/>
</dbReference>
<name>A0AA35LCW1_9SAUR</name>
<dbReference type="PRINTS" id="PR00328">
    <property type="entry name" value="SAR1GTPBP"/>
</dbReference>
<dbReference type="InterPro" id="IPR051995">
    <property type="entry name" value="Ciliary_GTPase"/>
</dbReference>
<dbReference type="GO" id="GO:1905515">
    <property type="term" value="P:non-motile cilium assembly"/>
    <property type="evidence" value="ECO:0007669"/>
    <property type="project" value="TreeGrafter"/>
</dbReference>
<dbReference type="GO" id="GO:0005525">
    <property type="term" value="F:GTP binding"/>
    <property type="evidence" value="ECO:0007669"/>
    <property type="project" value="UniProtKB-KW"/>
</dbReference>
<dbReference type="NCBIfam" id="TIGR00231">
    <property type="entry name" value="small_GTP"/>
    <property type="match status" value="1"/>
</dbReference>
<dbReference type="GO" id="GO:0097730">
    <property type="term" value="C:non-motile cilium"/>
    <property type="evidence" value="ECO:0007669"/>
    <property type="project" value="TreeGrafter"/>
</dbReference>
<dbReference type="SMART" id="SM00177">
    <property type="entry name" value="ARF"/>
    <property type="match status" value="1"/>
</dbReference>
<dbReference type="GO" id="GO:0003924">
    <property type="term" value="F:GTPase activity"/>
    <property type="evidence" value="ECO:0007669"/>
    <property type="project" value="InterPro"/>
</dbReference>
<feature type="compositionally biased region" description="Basic and acidic residues" evidence="5">
    <location>
        <begin position="232"/>
        <end position="245"/>
    </location>
</feature>
<sequence>MGTLILPPCKGVTRLHLYITLLFPIRKVTILVLGLDSAGKSSLVKEIQRVLSCEVLPITKPNQTALRVDRFEVSLIDLPGGQQSLGTWRDQYSTAHGIIFVLDSSDVARMEEAKKTLSRVLGHPKVSGKPLLLLANKQDKLDALLPCEIIECLSLEKLVNENKSLCRIEPCSASKRLPKMQCWTIVQGLHWLLRTIATNYSVLCGRIQEDSPEHQVSLEQEVSKKVQKSRNRTSEARESLARRECSQGGNAKMEEKKPTTLPQNIPSQEEILVASKKKKGKLKLKVKKKSLVQSENTLTEDDSAKAAASGSKVGGVTVRRPSNKVAQENPRVLESAPPPAGQSTKKKNKRLKNKVKSQESSQTQPNEHLSSTFDLYRRAMLALKMQPQGRKPQSTTTP</sequence>
<keyword evidence="1 3" id="KW-0547">Nucleotide-binding</keyword>
<dbReference type="InterPro" id="IPR006689">
    <property type="entry name" value="Small_GTPase_ARF/SAR"/>
</dbReference>
<feature type="compositionally biased region" description="Polar residues" evidence="5">
    <location>
        <begin position="358"/>
        <end position="373"/>
    </location>
</feature>